<dbReference type="Gene3D" id="3.10.100.10">
    <property type="entry name" value="Mannose-Binding Protein A, subunit A"/>
    <property type="match status" value="1"/>
</dbReference>
<protein>
    <recommendedName>
        <fullName evidence="3">C-type lectin domain-containing protein</fullName>
    </recommendedName>
</protein>
<organism evidence="1 2">
    <name type="scientific">Meganyctiphanes norvegica</name>
    <name type="common">Northern krill</name>
    <name type="synonym">Thysanopoda norvegica</name>
    <dbReference type="NCBI Taxonomy" id="48144"/>
    <lineage>
        <taxon>Eukaryota</taxon>
        <taxon>Metazoa</taxon>
        <taxon>Ecdysozoa</taxon>
        <taxon>Arthropoda</taxon>
        <taxon>Crustacea</taxon>
        <taxon>Multicrustacea</taxon>
        <taxon>Malacostraca</taxon>
        <taxon>Eumalacostraca</taxon>
        <taxon>Eucarida</taxon>
        <taxon>Euphausiacea</taxon>
        <taxon>Euphausiidae</taxon>
        <taxon>Meganyctiphanes</taxon>
    </lineage>
</organism>
<feature type="non-terminal residue" evidence="1">
    <location>
        <position position="1"/>
    </location>
</feature>
<dbReference type="Proteomes" id="UP001497623">
    <property type="component" value="Unassembled WGS sequence"/>
</dbReference>
<evidence type="ECO:0000313" key="1">
    <source>
        <dbReference type="EMBL" id="CAL4078475.1"/>
    </source>
</evidence>
<dbReference type="InterPro" id="IPR016186">
    <property type="entry name" value="C-type_lectin-like/link_sf"/>
</dbReference>
<proteinExistence type="predicted"/>
<evidence type="ECO:0008006" key="3">
    <source>
        <dbReference type="Google" id="ProtNLM"/>
    </source>
</evidence>
<dbReference type="AlphaFoldDB" id="A0AAV2QB65"/>
<reference evidence="1 2" key="1">
    <citation type="submission" date="2024-05" db="EMBL/GenBank/DDBJ databases">
        <authorList>
            <person name="Wallberg A."/>
        </authorList>
    </citation>
    <scope>NUCLEOTIDE SEQUENCE [LARGE SCALE GENOMIC DNA]</scope>
</reference>
<gene>
    <name evidence="1" type="ORF">MNOR_LOCUS10662</name>
</gene>
<evidence type="ECO:0000313" key="2">
    <source>
        <dbReference type="Proteomes" id="UP001497623"/>
    </source>
</evidence>
<keyword evidence="2" id="KW-1185">Reference proteome</keyword>
<dbReference type="SUPFAM" id="SSF56436">
    <property type="entry name" value="C-type lectin-like"/>
    <property type="match status" value="1"/>
</dbReference>
<dbReference type="InterPro" id="IPR016187">
    <property type="entry name" value="CTDL_fold"/>
</dbReference>
<dbReference type="EMBL" id="CAXKWB010005445">
    <property type="protein sequence ID" value="CAL4078475.1"/>
    <property type="molecule type" value="Genomic_DNA"/>
</dbReference>
<comment type="caution">
    <text evidence="1">The sequence shown here is derived from an EMBL/GenBank/DDBJ whole genome shotgun (WGS) entry which is preliminary data.</text>
</comment>
<sequence length="106" mass="12107">GGAYWLGGRNEAGDRTWYWGPPKDGTLISLDAVHWFYNEPNNTGPSCLIVKTTSGCYYDRSHLYTSDWFNSLSFICQAQGIWRSNMECIGNHHYIFSSDNDLPEMT</sequence>
<name>A0AAV2QB65_MEGNR</name>
<accession>A0AAV2QB65</accession>